<proteinExistence type="predicted"/>
<organism evidence="1 2">
    <name type="scientific">Aliibacillus thermotolerans</name>
    <dbReference type="NCBI Taxonomy" id="1834418"/>
    <lineage>
        <taxon>Bacteria</taxon>
        <taxon>Bacillati</taxon>
        <taxon>Bacillota</taxon>
        <taxon>Bacilli</taxon>
        <taxon>Bacillales</taxon>
        <taxon>Bacillaceae</taxon>
        <taxon>Aliibacillus</taxon>
    </lineage>
</organism>
<evidence type="ECO:0000313" key="1">
    <source>
        <dbReference type="EMBL" id="MFC5627523.1"/>
    </source>
</evidence>
<dbReference type="RefSeq" id="WP_270897298.1">
    <property type="nucleotide sequence ID" value="NZ_JBHSPF010000005.1"/>
</dbReference>
<protein>
    <recommendedName>
        <fullName evidence="3">Hydrolase</fullName>
    </recommendedName>
</protein>
<reference evidence="2" key="1">
    <citation type="journal article" date="2019" name="Int. J. Syst. Evol. Microbiol.">
        <title>The Global Catalogue of Microorganisms (GCM) 10K type strain sequencing project: providing services to taxonomists for standard genome sequencing and annotation.</title>
        <authorList>
            <consortium name="The Broad Institute Genomics Platform"/>
            <consortium name="The Broad Institute Genome Sequencing Center for Infectious Disease"/>
            <person name="Wu L."/>
            <person name="Ma J."/>
        </authorList>
    </citation>
    <scope>NUCLEOTIDE SEQUENCE [LARGE SCALE GENOMIC DNA]</scope>
    <source>
        <strain evidence="2">CGMCC 1.15790</strain>
    </source>
</reference>
<dbReference type="Proteomes" id="UP001596143">
    <property type="component" value="Unassembled WGS sequence"/>
</dbReference>
<sequence length="116" mass="13699">MKKQKYYVNLHPLSMDAISTVKIPDPALIQYEIEATPEERDQLEFVLAETQKHDMELRNLFSFRHYDDVIADEDRNEFQSGLNQVFDMIYELGTPETKQQLREIGLLNDDSDINKY</sequence>
<evidence type="ECO:0008006" key="3">
    <source>
        <dbReference type="Google" id="ProtNLM"/>
    </source>
</evidence>
<name>A0ABW0U2B7_9BACI</name>
<comment type="caution">
    <text evidence="1">The sequence shown here is derived from an EMBL/GenBank/DDBJ whole genome shotgun (WGS) entry which is preliminary data.</text>
</comment>
<dbReference type="EMBL" id="JBHSPF010000005">
    <property type="protein sequence ID" value="MFC5627523.1"/>
    <property type="molecule type" value="Genomic_DNA"/>
</dbReference>
<evidence type="ECO:0000313" key="2">
    <source>
        <dbReference type="Proteomes" id="UP001596143"/>
    </source>
</evidence>
<keyword evidence="2" id="KW-1185">Reference proteome</keyword>
<gene>
    <name evidence="1" type="ORF">ACFPTR_01245</name>
</gene>
<accession>A0ABW0U2B7</accession>